<evidence type="ECO:0000313" key="3">
    <source>
        <dbReference type="Proteomes" id="UP000008837"/>
    </source>
</evidence>
<feature type="compositionally biased region" description="Basic and acidic residues" evidence="1">
    <location>
        <begin position="128"/>
        <end position="138"/>
    </location>
</feature>
<dbReference type="OMA" id="IGHFNRR"/>
<comment type="caution">
    <text evidence="2">The sequence shown here is derived from an EMBL/GenBank/DDBJ whole genome shotgun (WGS) entry which is preliminary data.</text>
</comment>
<dbReference type="VEuPathDB" id="FungiDB:MGL_2553"/>
<protein>
    <submittedName>
        <fullName evidence="2">Uncharacterized protein</fullName>
    </submittedName>
</protein>
<dbReference type="OrthoDB" id="5876637at2759"/>
<dbReference type="Proteomes" id="UP000008837">
    <property type="component" value="Unassembled WGS sequence"/>
</dbReference>
<evidence type="ECO:0000313" key="2">
    <source>
        <dbReference type="EMBL" id="EDP42957.1"/>
    </source>
</evidence>
<organism evidence="2 3">
    <name type="scientific">Malassezia globosa (strain ATCC MYA-4612 / CBS 7966)</name>
    <name type="common">Dandruff-associated fungus</name>
    <dbReference type="NCBI Taxonomy" id="425265"/>
    <lineage>
        <taxon>Eukaryota</taxon>
        <taxon>Fungi</taxon>
        <taxon>Dikarya</taxon>
        <taxon>Basidiomycota</taxon>
        <taxon>Ustilaginomycotina</taxon>
        <taxon>Malasseziomycetes</taxon>
        <taxon>Malasseziales</taxon>
        <taxon>Malasseziaceae</taxon>
        <taxon>Malassezia</taxon>
    </lineage>
</organism>
<dbReference type="KEGG" id="mgl:MGL_2553"/>
<feature type="compositionally biased region" description="Polar residues" evidence="1">
    <location>
        <begin position="107"/>
        <end position="117"/>
    </location>
</feature>
<evidence type="ECO:0000256" key="1">
    <source>
        <dbReference type="SAM" id="MobiDB-lite"/>
    </source>
</evidence>
<accession>A8Q4K2</accession>
<dbReference type="AlphaFoldDB" id="A8Q4K2"/>
<feature type="region of interest" description="Disordered" evidence="1">
    <location>
        <begin position="1"/>
        <end position="79"/>
    </location>
</feature>
<sequence>MPRKRAKQSARLAQRSALGYDLPPQAKKRGEWGDTPRRAIELLRGPPPPSKKLRIRKDDLNENAPTAGAKTPTTGKTLSIPMDMHIRHGERLKDFNERVEQAFAHDINQTMRSNLRSESNRKKRQRRRELFKEKKRAQDPIAAQKAEEDELDFARAPLSRSLHDVVQAPPTLTARSKERRRKTEDAAIQLPERAEPSAARQRILDEERERVIQQYRAQKHRS</sequence>
<name>A8Q4K2_MALGO</name>
<dbReference type="GeneID" id="5854478"/>
<proteinExistence type="predicted"/>
<dbReference type="RefSeq" id="XP_001730171.1">
    <property type="nucleotide sequence ID" value="XM_001730119.1"/>
</dbReference>
<dbReference type="STRING" id="425265.A8Q4K2"/>
<dbReference type="EMBL" id="AAYY01000009">
    <property type="protein sequence ID" value="EDP42957.1"/>
    <property type="molecule type" value="Genomic_DNA"/>
</dbReference>
<dbReference type="GO" id="GO:0005634">
    <property type="term" value="C:nucleus"/>
    <property type="evidence" value="ECO:0007669"/>
    <property type="project" value="TreeGrafter"/>
</dbReference>
<feature type="region of interest" description="Disordered" evidence="1">
    <location>
        <begin position="104"/>
        <end position="203"/>
    </location>
</feature>
<dbReference type="InterPro" id="IPR026680">
    <property type="entry name" value="CCDC137"/>
</dbReference>
<reference evidence="2 3" key="1">
    <citation type="journal article" date="2007" name="Proc. Natl. Acad. Sci. U.S.A.">
        <title>Dandruff-associated Malassezia genomes reveal convergent and divergent virulence traits shared with plant and human fungal pathogens.</title>
        <authorList>
            <person name="Xu J."/>
            <person name="Saunders C.W."/>
            <person name="Hu P."/>
            <person name="Grant R.A."/>
            <person name="Boekhout T."/>
            <person name="Kuramae E.E."/>
            <person name="Kronstad J.W."/>
            <person name="Deangelis Y.M."/>
            <person name="Reeder N.L."/>
            <person name="Johnstone K.R."/>
            <person name="Leland M."/>
            <person name="Fieno A.M."/>
            <person name="Begley W.M."/>
            <person name="Sun Y."/>
            <person name="Lacey M.P."/>
            <person name="Chaudhary T."/>
            <person name="Keough T."/>
            <person name="Chu L."/>
            <person name="Sears R."/>
            <person name="Yuan B."/>
            <person name="Dawson T.L.Jr."/>
        </authorList>
    </citation>
    <scope>NUCLEOTIDE SEQUENCE [LARGE SCALE GENOMIC DNA]</scope>
    <source>
        <strain evidence="3">ATCC MYA-4612 / CBS 7966</strain>
    </source>
</reference>
<dbReference type="PANTHER" id="PTHR21838">
    <property type="entry name" value="COILED-COIL DOMAIN-CONTAINING PROTEIN 137"/>
    <property type="match status" value="1"/>
</dbReference>
<dbReference type="PANTHER" id="PTHR21838:SF2">
    <property type="entry name" value="COILED-COIL DOMAIN-CONTAINING PROTEIN 137"/>
    <property type="match status" value="1"/>
</dbReference>
<dbReference type="InParanoid" id="A8Q4K2"/>
<keyword evidence="3" id="KW-1185">Reference proteome</keyword>
<gene>
    <name evidence="2" type="ORF">MGL_2553</name>
</gene>
<feature type="compositionally biased region" description="Low complexity" evidence="1">
    <location>
        <begin position="64"/>
        <end position="77"/>
    </location>
</feature>
<feature type="compositionally biased region" description="Basic and acidic residues" evidence="1">
    <location>
        <begin position="28"/>
        <end position="41"/>
    </location>
</feature>